<dbReference type="EC" id="2.7.6.2" evidence="7"/>
<dbReference type="Gene3D" id="2.60.120.320">
    <property type="entry name" value="Thiamin pyrophosphokinase, thiamin-binding domain"/>
    <property type="match status" value="1"/>
</dbReference>
<dbReference type="GO" id="GO:0030975">
    <property type="term" value="F:thiamine binding"/>
    <property type="evidence" value="ECO:0007669"/>
    <property type="project" value="UniProtKB-UniRule"/>
</dbReference>
<reference key="2">
    <citation type="submission" date="2011-08" db="EMBL/GenBank/DDBJ databases">
        <title>Genome sequence of Naumovozyma castellii.</title>
        <authorList>
            <person name="Gordon J.L."/>
            <person name="Armisen D."/>
            <person name="Proux-Wera E."/>
            <person name="OhEigeartaigh S.S."/>
            <person name="Byrne K.P."/>
            <person name="Wolfe K.H."/>
        </authorList>
    </citation>
    <scope>NUCLEOTIDE SEQUENCE</scope>
    <source>
        <strain>Type strain:CBS 4309</strain>
    </source>
</reference>
<evidence type="ECO:0000256" key="1">
    <source>
        <dbReference type="ARBA" id="ARBA00005078"/>
    </source>
</evidence>
<dbReference type="PIRSF" id="PIRSF031057">
    <property type="entry name" value="Thiamin_pyrophosphokinase"/>
    <property type="match status" value="1"/>
</dbReference>
<dbReference type="PANTHER" id="PTHR13622">
    <property type="entry name" value="THIAMIN PYROPHOSPHOKINASE"/>
    <property type="match status" value="1"/>
</dbReference>
<evidence type="ECO:0000259" key="8">
    <source>
        <dbReference type="SMART" id="SM00983"/>
    </source>
</evidence>
<dbReference type="Proteomes" id="UP000001640">
    <property type="component" value="Chromosome 8"/>
</dbReference>
<organism evidence="9 10">
    <name type="scientific">Naumovozyma castellii</name>
    <name type="common">Yeast</name>
    <name type="synonym">Saccharomyces castellii</name>
    <dbReference type="NCBI Taxonomy" id="27288"/>
    <lineage>
        <taxon>Eukaryota</taxon>
        <taxon>Fungi</taxon>
        <taxon>Dikarya</taxon>
        <taxon>Ascomycota</taxon>
        <taxon>Saccharomycotina</taxon>
        <taxon>Saccharomycetes</taxon>
        <taxon>Saccharomycetales</taxon>
        <taxon>Saccharomycetaceae</taxon>
        <taxon>Naumovozyma</taxon>
    </lineage>
</organism>
<dbReference type="Gene3D" id="3.40.50.10240">
    <property type="entry name" value="Thiamin pyrophosphokinase, catalytic domain"/>
    <property type="match status" value="1"/>
</dbReference>
<dbReference type="AlphaFoldDB" id="G0VJ62"/>
<keyword evidence="5 7" id="KW-0418">Kinase</keyword>
<reference evidence="9 10" key="1">
    <citation type="journal article" date="2011" name="Proc. Natl. Acad. Sci. U.S.A.">
        <title>Evolutionary erosion of yeast sex chromosomes by mating-type switching accidents.</title>
        <authorList>
            <person name="Gordon J.L."/>
            <person name="Armisen D."/>
            <person name="Proux-Wera E."/>
            <person name="Oheigeartaigh S.S."/>
            <person name="Byrne K.P."/>
            <person name="Wolfe K.H."/>
        </authorList>
    </citation>
    <scope>NUCLEOTIDE SEQUENCE [LARGE SCALE GENOMIC DNA]</scope>
    <source>
        <strain evidence="10">ATCC 76901 / BCRC 22586 / CBS 4309 / NBRC 1992 / NRRL Y-12630</strain>
    </source>
</reference>
<sequence>MTEVCIENPERIEVQVDAEKYSESLPLENFIKPGQKSRSALIILNQKITMTSLFRPIWNSYQVKVCADGGANRLFEFFEDNEIERESYLPDYIIGDLDSLKDEVHQYYNSKGVIIIKQTTQYSTDFTKTVNLLSLHFHHKKFNEIIAKSKKTNHGIELESGIHDLYHEMISMNSNKIYSTINLLALGGIGGRFDQSIHSMTQFYNLSRTDPYYKLAYLTDTDLIIFIPAGGILVTYSPTFRDSCIGNCGLLPVGKATSLIETKGFKWDVENWETSIESGRVSSSNRFTGIDKCYINAKDGIVLNIEIFKKN</sequence>
<dbReference type="KEGG" id="ncs:NCAS_0H02310"/>
<keyword evidence="6 7" id="KW-0067">ATP-binding</keyword>
<dbReference type="GeneID" id="96905218"/>
<dbReference type="InterPro" id="IPR016966">
    <property type="entry name" value="Thiamin_pyrophosphokinase_euk"/>
</dbReference>
<keyword evidence="3 7" id="KW-0808">Transferase</keyword>
<dbReference type="OrthoDB" id="25149at2759"/>
<keyword evidence="4 7" id="KW-0547">Nucleotide-binding</keyword>
<dbReference type="GO" id="GO:0009229">
    <property type="term" value="P:thiamine diphosphate biosynthetic process"/>
    <property type="evidence" value="ECO:0007669"/>
    <property type="project" value="UniProtKB-UniRule"/>
</dbReference>
<dbReference type="SUPFAM" id="SSF63862">
    <property type="entry name" value="Thiamin pyrophosphokinase, substrate-binding domain"/>
    <property type="match status" value="1"/>
</dbReference>
<accession>G0VJ62</accession>
<name>G0VJ62_NAUCA</name>
<dbReference type="SUPFAM" id="SSF63999">
    <property type="entry name" value="Thiamin pyrophosphokinase, catalytic domain"/>
    <property type="match status" value="1"/>
</dbReference>
<dbReference type="GO" id="GO:0005524">
    <property type="term" value="F:ATP binding"/>
    <property type="evidence" value="ECO:0007669"/>
    <property type="project" value="UniProtKB-UniRule"/>
</dbReference>
<dbReference type="InParanoid" id="G0VJ62"/>
<dbReference type="SMART" id="SM00983">
    <property type="entry name" value="TPK_B1_binding"/>
    <property type="match status" value="1"/>
</dbReference>
<comment type="similarity">
    <text evidence="2 7">Belongs to the thiamine pyrophosphokinase family.</text>
</comment>
<dbReference type="EMBL" id="HE576759">
    <property type="protein sequence ID" value="CCC71541.1"/>
    <property type="molecule type" value="Genomic_DNA"/>
</dbReference>
<evidence type="ECO:0000256" key="2">
    <source>
        <dbReference type="ARBA" id="ARBA00006785"/>
    </source>
</evidence>
<dbReference type="GO" id="GO:0006772">
    <property type="term" value="P:thiamine metabolic process"/>
    <property type="evidence" value="ECO:0007669"/>
    <property type="project" value="InterPro"/>
</dbReference>
<dbReference type="Pfam" id="PF04265">
    <property type="entry name" value="TPK_B1_binding"/>
    <property type="match status" value="1"/>
</dbReference>
<dbReference type="InterPro" id="IPR006282">
    <property type="entry name" value="Thi_PPkinase"/>
</dbReference>
<dbReference type="InterPro" id="IPR007373">
    <property type="entry name" value="Thiamin_PyroPKinase_B1-bd"/>
</dbReference>
<proteinExistence type="inferred from homology"/>
<dbReference type="RefSeq" id="XP_003677888.1">
    <property type="nucleotide sequence ID" value="XM_003677840.1"/>
</dbReference>
<dbReference type="eggNOG" id="KOG3153">
    <property type="taxonomic scope" value="Eukaryota"/>
</dbReference>
<comment type="catalytic activity">
    <reaction evidence="7">
        <text>thiamine + ATP = thiamine diphosphate + AMP + H(+)</text>
        <dbReference type="Rhea" id="RHEA:11576"/>
        <dbReference type="ChEBI" id="CHEBI:15378"/>
        <dbReference type="ChEBI" id="CHEBI:18385"/>
        <dbReference type="ChEBI" id="CHEBI:30616"/>
        <dbReference type="ChEBI" id="CHEBI:58937"/>
        <dbReference type="ChEBI" id="CHEBI:456215"/>
    </reaction>
</comment>
<evidence type="ECO:0000256" key="7">
    <source>
        <dbReference type="PIRNR" id="PIRNR031057"/>
    </source>
</evidence>
<dbReference type="GO" id="GO:0004788">
    <property type="term" value="F:thiamine diphosphokinase activity"/>
    <property type="evidence" value="ECO:0007669"/>
    <property type="project" value="UniProtKB-UniRule"/>
</dbReference>
<evidence type="ECO:0000256" key="6">
    <source>
        <dbReference type="ARBA" id="ARBA00022840"/>
    </source>
</evidence>
<dbReference type="CDD" id="cd07995">
    <property type="entry name" value="TPK"/>
    <property type="match status" value="1"/>
</dbReference>
<dbReference type="STRING" id="1064592.G0VJ62"/>
<evidence type="ECO:0000256" key="4">
    <source>
        <dbReference type="ARBA" id="ARBA00022741"/>
    </source>
</evidence>
<evidence type="ECO:0000313" key="9">
    <source>
        <dbReference type="EMBL" id="CCC71541.1"/>
    </source>
</evidence>
<keyword evidence="10" id="KW-1185">Reference proteome</keyword>
<evidence type="ECO:0000256" key="3">
    <source>
        <dbReference type="ARBA" id="ARBA00022679"/>
    </source>
</evidence>
<dbReference type="InterPro" id="IPR007371">
    <property type="entry name" value="TPK_catalytic"/>
</dbReference>
<protein>
    <recommendedName>
        <fullName evidence="7">Thiamine pyrophosphokinase</fullName>
        <ecNumber evidence="7">2.7.6.2</ecNumber>
    </recommendedName>
</protein>
<evidence type="ECO:0000313" key="10">
    <source>
        <dbReference type="Proteomes" id="UP000001640"/>
    </source>
</evidence>
<evidence type="ECO:0000256" key="5">
    <source>
        <dbReference type="ARBA" id="ARBA00022777"/>
    </source>
</evidence>
<dbReference type="InterPro" id="IPR036759">
    <property type="entry name" value="TPK_catalytic_sf"/>
</dbReference>
<feature type="domain" description="Thiamin pyrophosphokinase thiamin-binding" evidence="8">
    <location>
        <begin position="230"/>
        <end position="303"/>
    </location>
</feature>
<dbReference type="PANTHER" id="PTHR13622:SF8">
    <property type="entry name" value="THIAMIN PYROPHOSPHOKINASE 1"/>
    <property type="match status" value="1"/>
</dbReference>
<dbReference type="Pfam" id="PF04263">
    <property type="entry name" value="TPK_catalytic"/>
    <property type="match status" value="1"/>
</dbReference>
<dbReference type="UniPathway" id="UPA00060">
    <property type="reaction ID" value="UER00597"/>
</dbReference>
<dbReference type="HOGENOM" id="CLU_044237_0_0_1"/>
<gene>
    <name evidence="9" type="primary">NCAS0H02310</name>
    <name evidence="9" type="ordered locus">NCAS_0H02310</name>
</gene>
<comment type="pathway">
    <text evidence="1 7">Cofactor biosynthesis; thiamine diphosphate biosynthesis; thiamine diphosphate from thiamine: step 1/1.</text>
</comment>
<dbReference type="GO" id="GO:0016301">
    <property type="term" value="F:kinase activity"/>
    <property type="evidence" value="ECO:0007669"/>
    <property type="project" value="UniProtKB-UniRule"/>
</dbReference>
<dbReference type="OMA" id="TDMCKAL"/>
<dbReference type="FunCoup" id="G0VJ62">
    <property type="interactions" value="311"/>
</dbReference>
<dbReference type="InterPro" id="IPR036371">
    <property type="entry name" value="TPK_B1-bd_sf"/>
</dbReference>